<organism evidence="2 3">
    <name type="scientific">Geotrichum candidum</name>
    <name type="common">Oospora lactis</name>
    <name type="synonym">Dipodascus geotrichum</name>
    <dbReference type="NCBI Taxonomy" id="1173061"/>
    <lineage>
        <taxon>Eukaryota</taxon>
        <taxon>Fungi</taxon>
        <taxon>Dikarya</taxon>
        <taxon>Ascomycota</taxon>
        <taxon>Saccharomycotina</taxon>
        <taxon>Dipodascomycetes</taxon>
        <taxon>Dipodascales</taxon>
        <taxon>Dipodascaceae</taxon>
        <taxon>Geotrichum</taxon>
    </lineage>
</organism>
<comment type="caution">
    <text evidence="2">The sequence shown here is derived from an EMBL/GenBank/DDBJ whole genome shotgun (WGS) entry which is preliminary data.</text>
</comment>
<dbReference type="EMBL" id="CCBN010000001">
    <property type="protein sequence ID" value="CDO51103.1"/>
    <property type="molecule type" value="Genomic_DNA"/>
</dbReference>
<feature type="region of interest" description="Disordered" evidence="1">
    <location>
        <begin position="36"/>
        <end position="59"/>
    </location>
</feature>
<sequence>MNFFITQKPGVGSQWYPRIPGRSNSNKRQLRCRQAKTLHHSDVRSPPLTYSPHTEHAAPEPILHPNEVLIQAFTNKRTTVGDASDTGVVYVTSERLIFIPHPGRSSRRSIDRDVSSSPRRPTENRSVCIPSSPPASCSPQECSRYKKSTRTSSSTDIPVATIKPTRRHGEVDIIIADLISMNVIETSPTRHHFLFAANPENDENELNTTRMKDRPRQHRTLHINGSVRFSSAIKAHSFLGLIFSLWVEQQVCEALDETLDRSTLSASTDWSDDSSDGPTDILPTYAESQAALQRYLTRRQSEVAAATANV</sequence>
<feature type="compositionally biased region" description="Low complexity" evidence="1">
    <location>
        <begin position="126"/>
        <end position="142"/>
    </location>
</feature>
<protein>
    <recommendedName>
        <fullName evidence="4">GRAM domain-containing protein</fullName>
    </recommendedName>
</protein>
<keyword evidence="3" id="KW-1185">Reference proteome</keyword>
<dbReference type="Proteomes" id="UP000242525">
    <property type="component" value="Unassembled WGS sequence"/>
</dbReference>
<evidence type="ECO:0000256" key="1">
    <source>
        <dbReference type="SAM" id="MobiDB-lite"/>
    </source>
</evidence>
<evidence type="ECO:0000313" key="2">
    <source>
        <dbReference type="EMBL" id="CDO51103.1"/>
    </source>
</evidence>
<dbReference type="AlphaFoldDB" id="A0A0J9YH89"/>
<gene>
    <name evidence="2" type="ORF">BN980_GECA01s00857g</name>
</gene>
<reference evidence="2" key="1">
    <citation type="submission" date="2014-03" db="EMBL/GenBank/DDBJ databases">
        <authorList>
            <person name="Casaregola S."/>
        </authorList>
    </citation>
    <scope>NUCLEOTIDE SEQUENCE [LARGE SCALE GENOMIC DNA]</scope>
    <source>
        <strain evidence="2">CLIB 918</strain>
    </source>
</reference>
<evidence type="ECO:0008006" key="4">
    <source>
        <dbReference type="Google" id="ProtNLM"/>
    </source>
</evidence>
<feature type="region of interest" description="Disordered" evidence="1">
    <location>
        <begin position="102"/>
        <end position="151"/>
    </location>
</feature>
<evidence type="ECO:0000313" key="3">
    <source>
        <dbReference type="Proteomes" id="UP000242525"/>
    </source>
</evidence>
<accession>A0A0J9YH89</accession>
<proteinExistence type="predicted"/>
<name>A0A0J9YH89_GEOCN</name>